<keyword evidence="2" id="KW-0812">Transmembrane</keyword>
<reference evidence="5" key="1">
    <citation type="journal article" date="2014" name="Science">
        <title>The coffee genome provides insight into the convergent evolution of caffeine biosynthesis.</title>
        <authorList>
            <person name="Denoeud F."/>
            <person name="Carretero-Paulet L."/>
            <person name="Dereeper A."/>
            <person name="Droc G."/>
            <person name="Guyot R."/>
            <person name="Pietrella M."/>
            <person name="Zheng C."/>
            <person name="Alberti A."/>
            <person name="Anthony F."/>
            <person name="Aprea G."/>
            <person name="Aury J.M."/>
            <person name="Bento P."/>
            <person name="Bernard M."/>
            <person name="Bocs S."/>
            <person name="Campa C."/>
            <person name="Cenci A."/>
            <person name="Combes M.C."/>
            <person name="Crouzillat D."/>
            <person name="Da Silva C."/>
            <person name="Daddiego L."/>
            <person name="De Bellis F."/>
            <person name="Dussert S."/>
            <person name="Garsmeur O."/>
            <person name="Gayraud T."/>
            <person name="Guignon V."/>
            <person name="Jahn K."/>
            <person name="Jamilloux V."/>
            <person name="Joet T."/>
            <person name="Labadie K."/>
            <person name="Lan T."/>
            <person name="Leclercq J."/>
            <person name="Lepelley M."/>
            <person name="Leroy T."/>
            <person name="Li L.T."/>
            <person name="Librado P."/>
            <person name="Lopez L."/>
            <person name="Munoz A."/>
            <person name="Noel B."/>
            <person name="Pallavicini A."/>
            <person name="Perrotta G."/>
            <person name="Poncet V."/>
            <person name="Pot D."/>
            <person name="Priyono X."/>
            <person name="Rigoreau M."/>
            <person name="Rouard M."/>
            <person name="Rozas J."/>
            <person name="Tranchant-Dubreuil C."/>
            <person name="VanBuren R."/>
            <person name="Zhang Q."/>
            <person name="Andrade A.C."/>
            <person name="Argout X."/>
            <person name="Bertrand B."/>
            <person name="de Kochko A."/>
            <person name="Graziosi G."/>
            <person name="Henry R.J."/>
            <person name="Jayarama X."/>
            <person name="Ming R."/>
            <person name="Nagai C."/>
            <person name="Rounsley S."/>
            <person name="Sankoff D."/>
            <person name="Giuliano G."/>
            <person name="Albert V.A."/>
            <person name="Wincker P."/>
            <person name="Lashermes P."/>
        </authorList>
    </citation>
    <scope>NUCLEOTIDE SEQUENCE [LARGE SCALE GENOMIC DNA]</scope>
    <source>
        <strain evidence="5">cv. DH200-94</strain>
    </source>
</reference>
<organism evidence="4 5">
    <name type="scientific">Coffea canephora</name>
    <name type="common">Robusta coffee</name>
    <dbReference type="NCBI Taxonomy" id="49390"/>
    <lineage>
        <taxon>Eukaryota</taxon>
        <taxon>Viridiplantae</taxon>
        <taxon>Streptophyta</taxon>
        <taxon>Embryophyta</taxon>
        <taxon>Tracheophyta</taxon>
        <taxon>Spermatophyta</taxon>
        <taxon>Magnoliopsida</taxon>
        <taxon>eudicotyledons</taxon>
        <taxon>Gunneridae</taxon>
        <taxon>Pentapetalae</taxon>
        <taxon>asterids</taxon>
        <taxon>lamiids</taxon>
        <taxon>Gentianales</taxon>
        <taxon>Rubiaceae</taxon>
        <taxon>Ixoroideae</taxon>
        <taxon>Gardenieae complex</taxon>
        <taxon>Bertiereae - Coffeeae clade</taxon>
        <taxon>Coffeeae</taxon>
        <taxon>Coffea</taxon>
    </lineage>
</organism>
<evidence type="ECO:0000256" key="1">
    <source>
        <dbReference type="ARBA" id="ARBA00008526"/>
    </source>
</evidence>
<dbReference type="GO" id="GO:0140359">
    <property type="term" value="F:ABC-type transporter activity"/>
    <property type="evidence" value="ECO:0007669"/>
    <property type="project" value="InterPro"/>
</dbReference>
<keyword evidence="2" id="KW-1133">Transmembrane helix</keyword>
<dbReference type="PANTHER" id="PTHR19229:SF154">
    <property type="entry name" value="ABC TRANSPORTER A FAMILY MEMBER 3-RELATED"/>
    <property type="match status" value="1"/>
</dbReference>
<dbReference type="Gene3D" id="3.40.50.300">
    <property type="entry name" value="P-loop containing nucleotide triphosphate hydrolases"/>
    <property type="match status" value="1"/>
</dbReference>
<feature type="non-terminal residue" evidence="4">
    <location>
        <position position="278"/>
    </location>
</feature>
<dbReference type="AlphaFoldDB" id="A0A068VNH2"/>
<dbReference type="InterPro" id="IPR027417">
    <property type="entry name" value="P-loop_NTPase"/>
</dbReference>
<dbReference type="GO" id="GO:0005524">
    <property type="term" value="F:ATP binding"/>
    <property type="evidence" value="ECO:0007669"/>
    <property type="project" value="InterPro"/>
</dbReference>
<dbReference type="STRING" id="49390.A0A068VNH2"/>
<dbReference type="InterPro" id="IPR003439">
    <property type="entry name" value="ABC_transporter-like_ATP-bd"/>
</dbReference>
<dbReference type="SUPFAM" id="SSF52540">
    <property type="entry name" value="P-loop containing nucleoside triphosphate hydrolases"/>
    <property type="match status" value="1"/>
</dbReference>
<name>A0A068VNH2_COFCA</name>
<protein>
    <submittedName>
        <fullName evidence="4">DH200=94 genomic scaffold, scaffold_12290</fullName>
    </submittedName>
</protein>
<feature type="transmembrane region" description="Helical" evidence="2">
    <location>
        <begin position="161"/>
        <end position="180"/>
    </location>
</feature>
<evidence type="ECO:0000259" key="3">
    <source>
        <dbReference type="Pfam" id="PF00005"/>
    </source>
</evidence>
<keyword evidence="5" id="KW-1185">Reference proteome</keyword>
<dbReference type="Pfam" id="PF00005">
    <property type="entry name" value="ABC_tran"/>
    <property type="match status" value="1"/>
</dbReference>
<evidence type="ECO:0000256" key="2">
    <source>
        <dbReference type="SAM" id="Phobius"/>
    </source>
</evidence>
<accession>A0A068VNH2</accession>
<feature type="transmembrane region" description="Helical" evidence="2">
    <location>
        <begin position="89"/>
        <end position="113"/>
    </location>
</feature>
<dbReference type="EMBL" id="HG751374">
    <property type="protein sequence ID" value="CDP22216.1"/>
    <property type="molecule type" value="Genomic_DNA"/>
</dbReference>
<sequence length="278" mass="31074">MILLELQVAPFAMTHVAYLSTFSYSDFGITYQLLPKEGVWLIVLELFPALSLYRGLDELFNFSEAAFEMGAYGMRWQSLRDENSGMREVLIIMSIEWLVFLFMSYCTLGGCFCRSPLSIFRSTQERPPSFQSPRLQVQESGVLVHVDNQDINQEVHYIHKCVPMAVAFLCAFLFGFSLIIQETILKVEHLLNEPSTSYPIISHKLQKTYPARDGNPEKQAVRGLSLAVARGECFGLLGPNGAGKTSFISMMTGLTKPSSGTAYVGGLNLKTQMSEIHS</sequence>
<dbReference type="PhylomeDB" id="A0A068VNH2"/>
<dbReference type="OrthoDB" id="8061355at2759"/>
<dbReference type="GO" id="GO:0016887">
    <property type="term" value="F:ATP hydrolysis activity"/>
    <property type="evidence" value="ECO:0007669"/>
    <property type="project" value="InterPro"/>
</dbReference>
<dbReference type="OMA" id="EWILALM"/>
<dbReference type="InterPro" id="IPR026082">
    <property type="entry name" value="ABCA"/>
</dbReference>
<gene>
    <name evidence="4" type="ORF">GSCOC_T00006432001</name>
</gene>
<proteinExistence type="inferred from homology"/>
<dbReference type="GO" id="GO:0016020">
    <property type="term" value="C:membrane"/>
    <property type="evidence" value="ECO:0007669"/>
    <property type="project" value="InterPro"/>
</dbReference>
<evidence type="ECO:0000313" key="4">
    <source>
        <dbReference type="EMBL" id="CDP22216.1"/>
    </source>
</evidence>
<dbReference type="GO" id="GO:0005319">
    <property type="term" value="F:lipid transporter activity"/>
    <property type="evidence" value="ECO:0007669"/>
    <property type="project" value="TreeGrafter"/>
</dbReference>
<dbReference type="Gramene" id="CDP22216">
    <property type="protein sequence ID" value="CDP22216"/>
    <property type="gene ID" value="GSCOC_T00006432001"/>
</dbReference>
<comment type="similarity">
    <text evidence="1">Belongs to the ABC transporter superfamily. ABCA family. CPR flippase (TC 3.A.1.211) subfamily.</text>
</comment>
<feature type="domain" description="ABC transporter" evidence="3">
    <location>
        <begin position="222"/>
        <end position="271"/>
    </location>
</feature>
<dbReference type="InParanoid" id="A0A068VNH2"/>
<dbReference type="Proteomes" id="UP000295252">
    <property type="component" value="Unassembled WGS sequence"/>
</dbReference>
<keyword evidence="2" id="KW-0472">Membrane</keyword>
<evidence type="ECO:0000313" key="5">
    <source>
        <dbReference type="Proteomes" id="UP000295252"/>
    </source>
</evidence>
<dbReference type="PANTHER" id="PTHR19229">
    <property type="entry name" value="ATP-BINDING CASSETTE TRANSPORTER SUBFAMILY A ABCA"/>
    <property type="match status" value="1"/>
</dbReference>